<reference evidence="1 2" key="1">
    <citation type="submission" date="2019-05" db="EMBL/GenBank/DDBJ databases">
        <title>Draft genome sequence of Nonomuraea turkmeniaca DSM 43926.</title>
        <authorList>
            <person name="Saricaoglu S."/>
            <person name="Isik K."/>
        </authorList>
    </citation>
    <scope>NUCLEOTIDE SEQUENCE [LARGE SCALE GENOMIC DNA]</scope>
    <source>
        <strain evidence="1 2">DSM 43926</strain>
    </source>
</reference>
<evidence type="ECO:0000313" key="1">
    <source>
        <dbReference type="EMBL" id="TMR08719.1"/>
    </source>
</evidence>
<dbReference type="Proteomes" id="UP000309128">
    <property type="component" value="Unassembled WGS sequence"/>
</dbReference>
<organism evidence="1 2">
    <name type="scientific">Nonomuraea turkmeniaca</name>
    <dbReference type="NCBI Taxonomy" id="103838"/>
    <lineage>
        <taxon>Bacteria</taxon>
        <taxon>Bacillati</taxon>
        <taxon>Actinomycetota</taxon>
        <taxon>Actinomycetes</taxon>
        <taxon>Streptosporangiales</taxon>
        <taxon>Streptosporangiaceae</taxon>
        <taxon>Nonomuraea</taxon>
    </lineage>
</organism>
<protein>
    <submittedName>
        <fullName evidence="1">Uncharacterized protein</fullName>
    </submittedName>
</protein>
<sequence>MTSSRRTGRSRILWAPPGTPLSDEAAWCGLGIADDARIEYWPVDAGAEPPVRKWLPAIMTTWVLHGGVCVVRCLEDERPRPERRRVNVMYRRRVLRRMRRRRRA</sequence>
<dbReference type="RefSeq" id="WP_138673040.1">
    <property type="nucleotide sequence ID" value="NZ_VCKY01000274.1"/>
</dbReference>
<accession>A0A5S4EYU2</accession>
<comment type="caution">
    <text evidence="1">The sequence shown here is derived from an EMBL/GenBank/DDBJ whole genome shotgun (WGS) entry which is preliminary data.</text>
</comment>
<gene>
    <name evidence="1" type="ORF">ETD86_46580</name>
</gene>
<proteinExistence type="predicted"/>
<dbReference type="AlphaFoldDB" id="A0A5S4EYU2"/>
<name>A0A5S4EYU2_9ACTN</name>
<evidence type="ECO:0000313" key="2">
    <source>
        <dbReference type="Proteomes" id="UP000309128"/>
    </source>
</evidence>
<keyword evidence="2" id="KW-1185">Reference proteome</keyword>
<dbReference type="EMBL" id="VCKY01000274">
    <property type="protein sequence ID" value="TMR08719.1"/>
    <property type="molecule type" value="Genomic_DNA"/>
</dbReference>